<organism evidence="1 2">
    <name type="scientific">Miniphocaeibacter halophilus</name>
    <dbReference type="NCBI Taxonomy" id="2931922"/>
    <lineage>
        <taxon>Bacteria</taxon>
        <taxon>Bacillati</taxon>
        <taxon>Bacillota</taxon>
        <taxon>Tissierellia</taxon>
        <taxon>Tissierellales</taxon>
        <taxon>Peptoniphilaceae</taxon>
        <taxon>Miniphocaeibacter</taxon>
    </lineage>
</organism>
<protein>
    <submittedName>
        <fullName evidence="1">ComF family protein</fullName>
    </submittedName>
</protein>
<dbReference type="Proteomes" id="UP000595814">
    <property type="component" value="Chromosome"/>
</dbReference>
<keyword evidence="2" id="KW-1185">Reference proteome</keyword>
<gene>
    <name evidence="1" type="ORF">JFY71_03965</name>
</gene>
<evidence type="ECO:0000313" key="2">
    <source>
        <dbReference type="Proteomes" id="UP000595814"/>
    </source>
</evidence>
<proteinExistence type="predicted"/>
<evidence type="ECO:0000313" key="1">
    <source>
        <dbReference type="EMBL" id="QQK08705.1"/>
    </source>
</evidence>
<name>A0AC61MST0_9FIRM</name>
<sequence length="222" mass="25799">MSISINDLIFLSEGYCYSCKNEIYTKKYFCNNCLNLFEYVNGIKYFGEHRCYYPYLYTGKIKELIGSFKFYNHSYLYRAFGEILVAYIKEIDLDFDCIIPTPISKRKLSKRGYNQTELLADYIGEKLKVEILKDAVVKKKNTKDQHLLSIEKRATNLKDSFKLIDKNLGDKKILILDDIVTSGYTLKEIAKVFEENGNRNIEALVIASSKIESKFKVGFKNV</sequence>
<accession>A0AC61MST0</accession>
<dbReference type="EMBL" id="CP066744">
    <property type="protein sequence ID" value="QQK08705.1"/>
    <property type="molecule type" value="Genomic_DNA"/>
</dbReference>
<reference evidence="1 2" key="1">
    <citation type="journal article" date="2022" name="Int. J. Syst. Evol. Microbiol.">
        <title>Miniphocaeibacter halophilus sp. nov., an ammonium-tolerant acetate-producing bacterium isolated from a biogas system.</title>
        <authorList>
            <person name="Schnurer A."/>
            <person name="Singh A."/>
            <person name="Bi S."/>
            <person name="Qiao W."/>
            <person name="Westerholm M."/>
        </authorList>
    </citation>
    <scope>NUCLEOTIDE SEQUENCE [LARGE SCALE GENOMIC DNA]</scope>
    <source>
        <strain evidence="1 2">AMB_01</strain>
    </source>
</reference>